<dbReference type="EMBL" id="BGPR01000868">
    <property type="protein sequence ID" value="GBM38433.1"/>
    <property type="molecule type" value="Genomic_DNA"/>
</dbReference>
<accession>A0A4Y2FAA7</accession>
<dbReference type="AlphaFoldDB" id="A0A4Y2FAA7"/>
<gene>
    <name evidence="1" type="ORF">AVEN_260812_1</name>
</gene>
<sequence>MGIALQKDDSITQHAKAFVWDAFTIAQCLFPFSEIIKNTYLELSSYLELGSLQNSDGTAAENWLNGQGRDFYQAGLNKLVLRSDKCLKRFGDYMVE</sequence>
<evidence type="ECO:0000313" key="1">
    <source>
        <dbReference type="EMBL" id="GBM38433.1"/>
    </source>
</evidence>
<dbReference type="OrthoDB" id="616263at2759"/>
<reference evidence="1 2" key="1">
    <citation type="journal article" date="2019" name="Sci. Rep.">
        <title>Orb-weaving spider Araneus ventricosus genome elucidates the spidroin gene catalogue.</title>
        <authorList>
            <person name="Kono N."/>
            <person name="Nakamura H."/>
            <person name="Ohtoshi R."/>
            <person name="Moran D.A.P."/>
            <person name="Shinohara A."/>
            <person name="Yoshida Y."/>
            <person name="Fujiwara M."/>
            <person name="Mori M."/>
            <person name="Tomita M."/>
            <person name="Arakawa K."/>
        </authorList>
    </citation>
    <scope>NUCLEOTIDE SEQUENCE [LARGE SCALE GENOMIC DNA]</scope>
</reference>
<proteinExistence type="predicted"/>
<name>A0A4Y2FAA7_ARAVE</name>
<dbReference type="Proteomes" id="UP000499080">
    <property type="component" value="Unassembled WGS sequence"/>
</dbReference>
<protein>
    <submittedName>
        <fullName evidence="1">Uncharacterized protein</fullName>
    </submittedName>
</protein>
<evidence type="ECO:0000313" key="2">
    <source>
        <dbReference type="Proteomes" id="UP000499080"/>
    </source>
</evidence>
<comment type="caution">
    <text evidence="1">The sequence shown here is derived from an EMBL/GenBank/DDBJ whole genome shotgun (WGS) entry which is preliminary data.</text>
</comment>
<keyword evidence="2" id="KW-1185">Reference proteome</keyword>
<organism evidence="1 2">
    <name type="scientific">Araneus ventricosus</name>
    <name type="common">Orbweaver spider</name>
    <name type="synonym">Epeira ventricosa</name>
    <dbReference type="NCBI Taxonomy" id="182803"/>
    <lineage>
        <taxon>Eukaryota</taxon>
        <taxon>Metazoa</taxon>
        <taxon>Ecdysozoa</taxon>
        <taxon>Arthropoda</taxon>
        <taxon>Chelicerata</taxon>
        <taxon>Arachnida</taxon>
        <taxon>Araneae</taxon>
        <taxon>Araneomorphae</taxon>
        <taxon>Entelegynae</taxon>
        <taxon>Araneoidea</taxon>
        <taxon>Araneidae</taxon>
        <taxon>Araneus</taxon>
    </lineage>
</organism>